<dbReference type="AlphaFoldDB" id="A0A7C8PU24"/>
<gene>
    <name evidence="1" type="ORF">EYR41_003094</name>
</gene>
<proteinExistence type="predicted"/>
<name>A0A7C8PU24_ORBOL</name>
<comment type="caution">
    <text evidence="1">The sequence shown here is derived from an EMBL/GenBank/DDBJ whole genome shotgun (WGS) entry which is preliminary data.</text>
</comment>
<protein>
    <submittedName>
        <fullName evidence="1">Uncharacterized protein</fullName>
    </submittedName>
</protein>
<sequence length="90" mass="10349">MEASVLLTMRCGMLDFQKKFVTKVSLMPRPPRELVYKSTTSPSPSFINCPSAWVLRVEVKVYPDPVFLPIENYTKTSRLGFYPIRNFSIS</sequence>
<dbReference type="Proteomes" id="UP000297595">
    <property type="component" value="Unassembled WGS sequence"/>
</dbReference>
<evidence type="ECO:0000313" key="1">
    <source>
        <dbReference type="EMBL" id="TGJ71101.1"/>
    </source>
</evidence>
<reference evidence="1 2" key="1">
    <citation type="submission" date="2019-03" db="EMBL/GenBank/DDBJ databases">
        <title>Nematode-trapping fungi genome.</title>
        <authorList>
            <person name="Vidal-Diez De Ulzurrun G."/>
        </authorList>
    </citation>
    <scope>NUCLEOTIDE SEQUENCE [LARGE SCALE GENOMIC DNA]</scope>
    <source>
        <strain evidence="1 2">TWF154</strain>
    </source>
</reference>
<organism evidence="1 2">
    <name type="scientific">Orbilia oligospora</name>
    <name type="common">Nematode-trapping fungus</name>
    <name type="synonym">Arthrobotrys oligospora</name>
    <dbReference type="NCBI Taxonomy" id="2813651"/>
    <lineage>
        <taxon>Eukaryota</taxon>
        <taxon>Fungi</taxon>
        <taxon>Dikarya</taxon>
        <taxon>Ascomycota</taxon>
        <taxon>Pezizomycotina</taxon>
        <taxon>Orbiliomycetes</taxon>
        <taxon>Orbiliales</taxon>
        <taxon>Orbiliaceae</taxon>
        <taxon>Orbilia</taxon>
    </lineage>
</organism>
<dbReference type="EMBL" id="SOZJ01000002">
    <property type="protein sequence ID" value="TGJ71101.1"/>
    <property type="molecule type" value="Genomic_DNA"/>
</dbReference>
<evidence type="ECO:0000313" key="2">
    <source>
        <dbReference type="Proteomes" id="UP000297595"/>
    </source>
</evidence>
<accession>A0A7C8PU24</accession>